<accession>A0A4P2QY58</accession>
<gene>
    <name evidence="1" type="ORF">SOCE836_073550</name>
</gene>
<protein>
    <submittedName>
        <fullName evidence="1">Uncharacterized protein</fullName>
    </submittedName>
</protein>
<dbReference type="EMBL" id="CP012672">
    <property type="protein sequence ID" value="AUX35166.1"/>
    <property type="molecule type" value="Genomic_DNA"/>
</dbReference>
<organism evidence="1 2">
    <name type="scientific">Sorangium cellulosum</name>
    <name type="common">Polyangium cellulosum</name>
    <dbReference type="NCBI Taxonomy" id="56"/>
    <lineage>
        <taxon>Bacteria</taxon>
        <taxon>Pseudomonadati</taxon>
        <taxon>Myxococcota</taxon>
        <taxon>Polyangia</taxon>
        <taxon>Polyangiales</taxon>
        <taxon>Polyangiaceae</taxon>
        <taxon>Sorangium</taxon>
    </lineage>
</organism>
<dbReference type="RefSeq" id="WP_129578240.1">
    <property type="nucleotide sequence ID" value="NZ_CP012672.1"/>
</dbReference>
<dbReference type="Proteomes" id="UP000295497">
    <property type="component" value="Chromosome"/>
</dbReference>
<reference evidence="1 2" key="1">
    <citation type="submission" date="2015-09" db="EMBL/GenBank/DDBJ databases">
        <title>Sorangium comparison.</title>
        <authorList>
            <person name="Zaburannyi N."/>
            <person name="Bunk B."/>
            <person name="Overmann J."/>
            <person name="Mueller R."/>
        </authorList>
    </citation>
    <scope>NUCLEOTIDE SEQUENCE [LARGE SCALE GENOMIC DNA]</scope>
    <source>
        <strain evidence="1 2">So ce836</strain>
    </source>
</reference>
<sequence>MIALGYSIEKAPPKNADLREADDSDLHYDLFLGDIVFRVNGSDLSTRWGWVPVLDFAVCLHRISEALRPGVCESFEFTESEHRIDFLLNGEIVEVRTTYGAPFVCVPHAELRVSAKRFLKQVIDELESSYTTLKHNPFIRRLYPE</sequence>
<evidence type="ECO:0000313" key="1">
    <source>
        <dbReference type="EMBL" id="AUX35166.1"/>
    </source>
</evidence>
<name>A0A4P2QY58_SORCE</name>
<proteinExistence type="predicted"/>
<dbReference type="AlphaFoldDB" id="A0A4P2QY58"/>
<evidence type="ECO:0000313" key="2">
    <source>
        <dbReference type="Proteomes" id="UP000295497"/>
    </source>
</evidence>